<reference evidence="2 3" key="1">
    <citation type="submission" date="2020-10" db="EMBL/GenBank/DDBJ databases">
        <title>Ramlibacter sp. HM2 16S ribosomal RNA gene Genome sequencing and assembly.</title>
        <authorList>
            <person name="Kang M."/>
        </authorList>
    </citation>
    <scope>NUCLEOTIDE SEQUENCE [LARGE SCALE GENOMIC DNA]</scope>
    <source>
        <strain evidence="2 3">HM2</strain>
    </source>
</reference>
<keyword evidence="1" id="KW-0472">Membrane</keyword>
<keyword evidence="3" id="KW-1185">Reference proteome</keyword>
<dbReference type="RefSeq" id="WP_193674836.1">
    <property type="nucleotide sequence ID" value="NZ_JADDIV010000001.1"/>
</dbReference>
<keyword evidence="1" id="KW-0812">Transmembrane</keyword>
<gene>
    <name evidence="2" type="ORF">IM787_01380</name>
</gene>
<dbReference type="EMBL" id="JADDIV010000001">
    <property type="protein sequence ID" value="MBE7366207.1"/>
    <property type="molecule type" value="Genomic_DNA"/>
</dbReference>
<proteinExistence type="predicted"/>
<evidence type="ECO:0000256" key="1">
    <source>
        <dbReference type="SAM" id="Phobius"/>
    </source>
</evidence>
<protein>
    <submittedName>
        <fullName evidence="2">Uncharacterized protein</fullName>
    </submittedName>
</protein>
<feature type="transmembrane region" description="Helical" evidence="1">
    <location>
        <begin position="54"/>
        <end position="76"/>
    </location>
</feature>
<keyword evidence="1" id="KW-1133">Transmembrane helix</keyword>
<feature type="transmembrane region" description="Helical" evidence="1">
    <location>
        <begin position="7"/>
        <end position="30"/>
    </location>
</feature>
<evidence type="ECO:0000313" key="3">
    <source>
        <dbReference type="Proteomes" id="UP000806285"/>
    </source>
</evidence>
<comment type="caution">
    <text evidence="2">The sequence shown here is derived from an EMBL/GenBank/DDBJ whole genome shotgun (WGS) entry which is preliminary data.</text>
</comment>
<feature type="transmembrane region" description="Helical" evidence="1">
    <location>
        <begin position="88"/>
        <end position="110"/>
    </location>
</feature>
<sequence>MNERHVFYALVGVLGLSLAFHGGIAAYGFYHLRLILEPPAPANDAYVRWARENYGLFLTILIAIAVLCALYLVACFGFARKASWSSNAWLLFSGTVVALYLGSLASGVAWTRHFPELVLSALSCWYLLRRGALPQRAGHLYVRPMFKRCTIVKFALWRCMHRLGIPYSQSENSRLRFFDSTSYDSPNGRSDDVDVVVWPERIEVLEYSTDPRELPCTAQGFTSLSAFLRARTKRQVERSAQIWAMTKVHQAAQYSPDAMRDAFDESCLVSERLTANMGQFIQRSVFIQLAARSLKL</sequence>
<organism evidence="2 3">
    <name type="scientific">Ramlibacter pallidus</name>
    <dbReference type="NCBI Taxonomy" id="2780087"/>
    <lineage>
        <taxon>Bacteria</taxon>
        <taxon>Pseudomonadati</taxon>
        <taxon>Pseudomonadota</taxon>
        <taxon>Betaproteobacteria</taxon>
        <taxon>Burkholderiales</taxon>
        <taxon>Comamonadaceae</taxon>
        <taxon>Ramlibacter</taxon>
    </lineage>
</organism>
<accession>A0ABR9RY86</accession>
<name>A0ABR9RY86_9BURK</name>
<dbReference type="Proteomes" id="UP000806285">
    <property type="component" value="Unassembled WGS sequence"/>
</dbReference>
<evidence type="ECO:0000313" key="2">
    <source>
        <dbReference type="EMBL" id="MBE7366207.1"/>
    </source>
</evidence>